<reference evidence="1" key="1">
    <citation type="journal article" date="2017" name="Nature">
        <title>The sunflower genome provides insights into oil metabolism, flowering and Asterid evolution.</title>
        <authorList>
            <person name="Badouin H."/>
            <person name="Gouzy J."/>
            <person name="Grassa C.J."/>
            <person name="Murat F."/>
            <person name="Staton S.E."/>
            <person name="Cottret L."/>
            <person name="Lelandais-Briere C."/>
            <person name="Owens G.L."/>
            <person name="Carrere S."/>
            <person name="Mayjonade B."/>
            <person name="Legrand L."/>
            <person name="Gill N."/>
            <person name="Kane N.C."/>
            <person name="Bowers J.E."/>
            <person name="Hubner S."/>
            <person name="Bellec A."/>
            <person name="Berard A."/>
            <person name="Berges H."/>
            <person name="Blanchet N."/>
            <person name="Boniface M.C."/>
            <person name="Brunel D."/>
            <person name="Catrice O."/>
            <person name="Chaidir N."/>
            <person name="Claudel C."/>
            <person name="Donnadieu C."/>
            <person name="Faraut T."/>
            <person name="Fievet G."/>
            <person name="Helmstetter N."/>
            <person name="King M."/>
            <person name="Knapp S.J."/>
            <person name="Lai Z."/>
            <person name="Le Paslier M.C."/>
            <person name="Lippi Y."/>
            <person name="Lorenzon L."/>
            <person name="Mandel J.R."/>
            <person name="Marage G."/>
            <person name="Marchand G."/>
            <person name="Marquand E."/>
            <person name="Bret-Mestries E."/>
            <person name="Morien E."/>
            <person name="Nambeesan S."/>
            <person name="Nguyen T."/>
            <person name="Pegot-Espagnet P."/>
            <person name="Pouilly N."/>
            <person name="Raftis F."/>
            <person name="Sallet E."/>
            <person name="Schiex T."/>
            <person name="Thomas J."/>
            <person name="Vandecasteele C."/>
            <person name="Vares D."/>
            <person name="Vear F."/>
            <person name="Vautrin S."/>
            <person name="Crespi M."/>
            <person name="Mangin B."/>
            <person name="Burke J.M."/>
            <person name="Salse J."/>
            <person name="Munos S."/>
            <person name="Vincourt P."/>
            <person name="Rieseberg L.H."/>
            <person name="Langlade N.B."/>
        </authorList>
    </citation>
    <scope>NUCLEOTIDE SEQUENCE</scope>
    <source>
        <tissue evidence="1">Leaves</tissue>
    </source>
</reference>
<dbReference type="AlphaFoldDB" id="A0A9K3NTF9"/>
<accession>A0A9K3NTF9</accession>
<sequence>MMFRLSNIVVSEPRWEIDEDRLISYDSGNIRMKNKNRGYGDEEREIELMEREREWLEIGELRSELQHPGKRRLIKMNSGQGNGREINNDADYISPRLRASAILKREIAIMESQYEIALLECESGRHEDNEDAGEVITQKEDNSMLQEIEFQNRIKKKMIPKEMR</sequence>
<comment type="caution">
    <text evidence="1">The sequence shown here is derived from an EMBL/GenBank/DDBJ whole genome shotgun (WGS) entry which is preliminary data.</text>
</comment>
<evidence type="ECO:0000313" key="2">
    <source>
        <dbReference type="Proteomes" id="UP000215914"/>
    </source>
</evidence>
<gene>
    <name evidence="1" type="ORF">HanXRQr2_Chr04g0188101</name>
</gene>
<name>A0A9K3NTF9_HELAN</name>
<organism evidence="1 2">
    <name type="scientific">Helianthus annuus</name>
    <name type="common">Common sunflower</name>
    <dbReference type="NCBI Taxonomy" id="4232"/>
    <lineage>
        <taxon>Eukaryota</taxon>
        <taxon>Viridiplantae</taxon>
        <taxon>Streptophyta</taxon>
        <taxon>Embryophyta</taxon>
        <taxon>Tracheophyta</taxon>
        <taxon>Spermatophyta</taxon>
        <taxon>Magnoliopsida</taxon>
        <taxon>eudicotyledons</taxon>
        <taxon>Gunneridae</taxon>
        <taxon>Pentapetalae</taxon>
        <taxon>asterids</taxon>
        <taxon>campanulids</taxon>
        <taxon>Asterales</taxon>
        <taxon>Asteraceae</taxon>
        <taxon>Asteroideae</taxon>
        <taxon>Heliantheae alliance</taxon>
        <taxon>Heliantheae</taxon>
        <taxon>Helianthus</taxon>
    </lineage>
</organism>
<evidence type="ECO:0000313" key="1">
    <source>
        <dbReference type="EMBL" id="KAF5812031.1"/>
    </source>
</evidence>
<reference evidence="1" key="2">
    <citation type="submission" date="2020-06" db="EMBL/GenBank/DDBJ databases">
        <title>Helianthus annuus Genome sequencing and assembly Release 2.</title>
        <authorList>
            <person name="Gouzy J."/>
            <person name="Langlade N."/>
            <person name="Munos S."/>
        </authorList>
    </citation>
    <scope>NUCLEOTIDE SEQUENCE</scope>
    <source>
        <tissue evidence="1">Leaves</tissue>
    </source>
</reference>
<dbReference type="EMBL" id="MNCJ02000319">
    <property type="protein sequence ID" value="KAF5812031.1"/>
    <property type="molecule type" value="Genomic_DNA"/>
</dbReference>
<keyword evidence="2" id="KW-1185">Reference proteome</keyword>
<dbReference type="Proteomes" id="UP000215914">
    <property type="component" value="Unassembled WGS sequence"/>
</dbReference>
<protein>
    <submittedName>
        <fullName evidence="1">Uncharacterized protein</fullName>
    </submittedName>
</protein>
<proteinExistence type="predicted"/>
<dbReference type="Gramene" id="mRNA:HanXRQr2_Chr04g0188101">
    <property type="protein sequence ID" value="CDS:HanXRQr2_Chr04g0188101.1"/>
    <property type="gene ID" value="HanXRQr2_Chr04g0188101"/>
</dbReference>